<dbReference type="SMR" id="Q9C819"/>
<reference evidence="3" key="4">
    <citation type="submission" date="2004-08" db="EMBL/GenBank/DDBJ databases">
        <title>Reconstruction of cDNA sequences for hypothetical genes in Arabidopsis thaliana from 5' and 3' RACE products.</title>
        <authorList>
            <person name="Xiao Y."/>
            <person name="Underwood B."/>
            <person name="Moskal W."/>
            <person name="Wang W."/>
            <person name="Redman J."/>
            <person name="Wu H.C."/>
            <person name="Utterback T."/>
            <person name="Town C.D."/>
        </authorList>
    </citation>
    <scope>NUCLEOTIDE SEQUENCE</scope>
</reference>
<dbReference type="PIR" id="G96562">
    <property type="entry name" value="G96562"/>
</dbReference>
<dbReference type="PANTHER" id="PTHR35103">
    <property type="entry name" value="OS06G0115700 PROTEIN"/>
    <property type="match status" value="1"/>
</dbReference>
<evidence type="ECO:0000313" key="3">
    <source>
        <dbReference type="EMBL" id="AAU44406.1"/>
    </source>
</evidence>
<evidence type="ECO:0000313" key="1">
    <source>
        <dbReference type="Araport" id="AT1G52270"/>
    </source>
</evidence>
<evidence type="ECO:0000313" key="5">
    <source>
        <dbReference type="EMBL" id="AEE32776.1"/>
    </source>
</evidence>
<name>Q9C819_ARATH</name>
<dbReference type="PaxDb" id="3702-AT1G52270.1"/>
<dbReference type="KEGG" id="ath:AT1G52270"/>
<reference evidence="5" key="6">
    <citation type="submission" date="2011-02" db="EMBL/GenBank/DDBJ databases">
        <authorList>
            <consortium name="TAIR"/>
            <person name="Swarbreck D."/>
            <person name="Lamesch P."/>
            <person name="Wilks C."/>
            <person name="Huala E."/>
        </authorList>
    </citation>
    <scope>NUCLEOTIDE SEQUENCE</scope>
</reference>
<keyword evidence="6" id="KW-1185">Reference proteome</keyword>
<accession>Q9C819</accession>
<evidence type="ECO:0000313" key="4">
    <source>
        <dbReference type="EMBL" id="AAX23783.1"/>
    </source>
</evidence>
<dbReference type="Proteomes" id="UP000006548">
    <property type="component" value="Chromosome 1"/>
</dbReference>
<dbReference type="HOGENOM" id="CLU_1962599_0_0_1"/>
<evidence type="ECO:0000313" key="2">
    <source>
        <dbReference type="EMBL" id="AAG51553.1"/>
    </source>
</evidence>
<dbReference type="EMBL" id="AY924708">
    <property type="protein sequence ID" value="AAX23783.1"/>
    <property type="molecule type" value="Genomic_DNA"/>
</dbReference>
<organism evidence="2">
    <name type="scientific">Arabidopsis thaliana</name>
    <name type="common">Mouse-ear cress</name>
    <dbReference type="NCBI Taxonomy" id="3702"/>
    <lineage>
        <taxon>Eukaryota</taxon>
        <taxon>Viridiplantae</taxon>
        <taxon>Streptophyta</taxon>
        <taxon>Embryophyta</taxon>
        <taxon>Tracheophyta</taxon>
        <taxon>Spermatophyta</taxon>
        <taxon>Magnoliopsida</taxon>
        <taxon>eudicotyledons</taxon>
        <taxon>Gunneridae</taxon>
        <taxon>Pentapetalae</taxon>
        <taxon>rosids</taxon>
        <taxon>malvids</taxon>
        <taxon>Brassicales</taxon>
        <taxon>Brassicaceae</taxon>
        <taxon>Camelineae</taxon>
        <taxon>Arabidopsis</taxon>
    </lineage>
</organism>
<dbReference type="TAIR" id="AT1G52270"/>
<evidence type="ECO:0000313" key="6">
    <source>
        <dbReference type="Proteomes" id="UP000006548"/>
    </source>
</evidence>
<reference evidence="5" key="7">
    <citation type="submission" date="2016-05" db="EMBL/GenBank/DDBJ databases">
        <authorList>
            <person name="Krishnakumar V."/>
            <person name="Cheng C.-Y."/>
            <person name="Chan A.P."/>
            <person name="Schobel S."/>
            <person name="Kim M."/>
            <person name="Ferlanti E.S."/>
            <person name="Belyaeva I."/>
            <person name="Rosen B.D."/>
            <person name="Micklem G."/>
            <person name="Miller J.R."/>
            <person name="Vaughn M."/>
            <person name="Town C.D."/>
        </authorList>
    </citation>
    <scope>NUCLEOTIDE SEQUENCE</scope>
</reference>
<reference evidence="2" key="2">
    <citation type="submission" date="2000-04" db="EMBL/GenBank/DDBJ databases">
        <title>Arabidopsis thaliana chromosome 1 BAC F19K6 genomic sequence.</title>
        <authorList>
            <person name="Lin X."/>
            <person name="Kaul S."/>
            <person name="Town C.D."/>
            <person name="Benito M."/>
            <person name="Creasy T.H."/>
            <person name="Haas B.J."/>
            <person name="Wu D."/>
            <person name="Maiti R."/>
            <person name="Ronning C.M."/>
            <person name="Koo H."/>
            <person name="Fujii C.Y."/>
            <person name="Utterback T.R."/>
            <person name="Barnstead M.E."/>
            <person name="Bowman C.L."/>
            <person name="White O."/>
            <person name="Nierman W.C."/>
            <person name="Fraser C.M."/>
        </authorList>
    </citation>
    <scope>NUCLEOTIDE SEQUENCE</scope>
</reference>
<reference evidence="4" key="5">
    <citation type="submission" date="2005-02" db="EMBL/GenBank/DDBJ databases">
        <authorList>
            <person name="Underwood B.A."/>
            <person name="Xiao Y."/>
            <person name="Moskal W."/>
            <person name="Monaghan E."/>
            <person name="Wang W."/>
            <person name="Redman J."/>
            <person name="Wu H.C."/>
            <person name="Utterback T."/>
            <person name="Town C.D."/>
        </authorList>
    </citation>
    <scope>NUCLEOTIDE SEQUENCE</scope>
</reference>
<dbReference type="EMBL" id="CP002684">
    <property type="protein sequence ID" value="AEE32776.1"/>
    <property type="molecule type" value="Genomic_DNA"/>
</dbReference>
<dbReference type="EMBL" id="AC037424">
    <property type="protein sequence ID" value="AAG51553.1"/>
    <property type="molecule type" value="Genomic_DNA"/>
</dbReference>
<dbReference type="AlphaFoldDB" id="Q9C819"/>
<dbReference type="PANTHER" id="PTHR35103:SF1">
    <property type="entry name" value="OS06G0115700 PROTEIN"/>
    <property type="match status" value="1"/>
</dbReference>
<reference evidence="6" key="8">
    <citation type="journal article" date="2017" name="Plant J.">
        <title>Araport11: a complete reannotation of the Arabidopsis thaliana reference genome.</title>
        <authorList>
            <person name="Cheng C.Y."/>
            <person name="Krishnakumar V."/>
            <person name="Chan A.P."/>
            <person name="Thibaud-Nissen F."/>
            <person name="Schobel S."/>
            <person name="Town C.D."/>
        </authorList>
    </citation>
    <scope>GENOME REANNOTATION</scope>
    <source>
        <strain evidence="6">cv. Columbia</strain>
    </source>
</reference>
<reference evidence="5 6" key="1">
    <citation type="journal article" date="2000" name="Nature">
        <title>Sequence and analysis of chromosome 1 of the plant Arabidopsis thaliana.</title>
        <authorList>
            <person name="Theologis A."/>
            <person name="Ecker J.R."/>
            <person name="Palm C.J."/>
            <person name="Federspiel N.A."/>
            <person name="Kaul S."/>
            <person name="White O."/>
            <person name="Alonso J."/>
            <person name="Altafi H."/>
            <person name="Araujo R."/>
            <person name="Bowman C.L."/>
            <person name="Brooks S.Y."/>
            <person name="Buehler E."/>
            <person name="Chan A."/>
            <person name="Chao Q."/>
            <person name="Chen H."/>
            <person name="Cheuk R.F."/>
            <person name="Chin C.W."/>
            <person name="Chung M.K."/>
            <person name="Conn L."/>
            <person name="Conway A.B."/>
            <person name="Conway A.R."/>
            <person name="Creasy T.H."/>
            <person name="Dewar K."/>
            <person name="Dunn P."/>
            <person name="Etgu P."/>
            <person name="Feldblyum T.V."/>
            <person name="Feng J."/>
            <person name="Fong B."/>
            <person name="Fujii C.Y."/>
            <person name="Gill J.E."/>
            <person name="Goldsmith A.D."/>
            <person name="Haas B."/>
            <person name="Hansen N.F."/>
            <person name="Hughes B."/>
            <person name="Huizar L."/>
            <person name="Hunter J.L."/>
            <person name="Jenkins J."/>
            <person name="Johnson-Hopson C."/>
            <person name="Khan S."/>
            <person name="Khaykin E."/>
            <person name="Kim C.J."/>
            <person name="Koo H.L."/>
            <person name="Kremenetskaia I."/>
            <person name="Kurtz D.B."/>
            <person name="Kwan A."/>
            <person name="Lam B."/>
            <person name="Langin-Hooper S."/>
            <person name="Lee A."/>
            <person name="Lee J.M."/>
            <person name="Lenz C.A."/>
            <person name="Li J.H."/>
            <person name="Li Y."/>
            <person name="Lin X."/>
            <person name="Liu S.X."/>
            <person name="Liu Z.A."/>
            <person name="Luros J.S."/>
            <person name="Maiti R."/>
            <person name="Marziali A."/>
            <person name="Militscher J."/>
            <person name="Miranda M."/>
            <person name="Nguyen M."/>
            <person name="Nierman W.C."/>
            <person name="Osborne B.I."/>
            <person name="Pai G."/>
            <person name="Peterson J."/>
            <person name="Pham P.K."/>
            <person name="Rizzo M."/>
            <person name="Rooney T."/>
            <person name="Rowley D."/>
            <person name="Sakano H."/>
            <person name="Salzberg S.L."/>
            <person name="Schwartz J.R."/>
            <person name="Shinn P."/>
            <person name="Southwick A.M."/>
            <person name="Sun H."/>
            <person name="Tallon L.J."/>
            <person name="Tambunga G."/>
            <person name="Toriumi M.J."/>
            <person name="Town C.D."/>
            <person name="Utterback T."/>
            <person name="Van Aken S."/>
            <person name="Vaysberg M."/>
            <person name="Vysotskaia V.S."/>
            <person name="Walker M."/>
            <person name="Wu D."/>
            <person name="Yu G."/>
            <person name="Fraser C.M."/>
            <person name="Venter J.C."/>
            <person name="Davis R.W."/>
        </authorList>
    </citation>
    <scope>NUCLEOTIDE SEQUENCE [LARGE SCALE GENOMIC DNA]</scope>
    <source>
        <strain evidence="6">cv. Columbia</strain>
    </source>
</reference>
<dbReference type="EMBL" id="AY735536">
    <property type="protein sequence ID" value="AAU44406.1"/>
    <property type="molecule type" value="mRNA"/>
</dbReference>
<dbReference type="ProteomicsDB" id="176997"/>
<dbReference type="Araport" id="AT1G52270"/>
<sequence>MTTPVKKSLAIRPVAFYRNGLPRPRFFDNHRFNSYRVDTPLSVLDPLLSWAQLEKSSPAAPIVLKRRRYLDDEEIGSEDVGVVRIRRKLSDDFDRVAEESKTELVEANEKKKIEQDKFNEVISKIVHI</sequence>
<proteinExistence type="evidence at transcript level"/>
<protein>
    <submittedName>
        <fullName evidence="2">Uncharacterized protein F19K6.11</fullName>
    </submittedName>
</protein>
<reference evidence="2" key="3">
    <citation type="submission" date="2001-01" db="EMBL/GenBank/DDBJ databases">
        <authorList>
            <person name="Town C.D."/>
            <person name="Kaul S."/>
        </authorList>
    </citation>
    <scope>NUCLEOTIDE SEQUENCE</scope>
</reference>
<dbReference type="GeneID" id="841657"/>
<gene>
    <name evidence="1 4" type="ordered locus">At1g52270</name>
    <name evidence="2" type="ORF">F19K6.11</name>
    <name evidence="5" type="ORF">F19K6_11</name>
</gene>